<dbReference type="InterPro" id="IPR006073">
    <property type="entry name" value="GTP-bd"/>
</dbReference>
<keyword evidence="4" id="KW-0479">Metal-binding</keyword>
<sequence length="214" mass="23753">MQLKNPILGLCQQSTFMLSAAKVDQCPDDAGFEVAFAGRSNAGKSSALNTLTHASLARTSKTPGRTQLLNFFKLDDERRLVDLPGYGYAKVPIPLKQHWQRHLEAYLGSRESLKGLILMMDVRHPMTDFDRLMLDWSIASGMPMHILLTKADKLTYGAAKNTLLKVQSEIRKGWGDTVTIQLFSAPKRLGLEEAYTVLAGWLGLMENGGEEEAE</sequence>
<dbReference type="OrthoDB" id="9804921at2"/>
<reference evidence="12 13" key="1">
    <citation type="journal article" date="2015" name="PLoS ONE">
        <title>Rice-Infecting Pseudomonas Genomes Are Highly Accessorized and Harbor Multiple Putative Virulence Mechanisms to Cause Sheath Brown Rot.</title>
        <authorList>
            <person name="Quibod I.L."/>
            <person name="Grande G."/>
            <person name="Oreiro E.G."/>
            <person name="Borja F.N."/>
            <person name="Dossa G.S."/>
            <person name="Mauleon R."/>
            <person name="Cruz C.V."/>
            <person name="Oliva R."/>
        </authorList>
    </citation>
    <scope>NUCLEOTIDE SEQUENCE [LARGE SCALE GENOMIC DNA]</scope>
    <source>
        <strain evidence="12 13">IRRI 6609</strain>
    </source>
</reference>
<evidence type="ECO:0000256" key="9">
    <source>
        <dbReference type="ARBA" id="ARBA00023306"/>
    </source>
</evidence>
<dbReference type="InterPro" id="IPR019987">
    <property type="entry name" value="GTP-bd_ribosome_bio_YsxC"/>
</dbReference>
<evidence type="ECO:0000256" key="5">
    <source>
        <dbReference type="ARBA" id="ARBA00022741"/>
    </source>
</evidence>
<comment type="cofactor">
    <cofactor evidence="1">
        <name>Mg(2+)</name>
        <dbReference type="ChEBI" id="CHEBI:18420"/>
    </cofactor>
</comment>
<dbReference type="FunFam" id="3.40.50.300:FF:000098">
    <property type="entry name" value="Probable GTP-binding protein EngB"/>
    <property type="match status" value="1"/>
</dbReference>
<organism evidence="12 13">
    <name type="scientific">Pseudomonas asplenii</name>
    <dbReference type="NCBI Taxonomy" id="53407"/>
    <lineage>
        <taxon>Bacteria</taxon>
        <taxon>Pseudomonadati</taxon>
        <taxon>Pseudomonadota</taxon>
        <taxon>Gammaproteobacteria</taxon>
        <taxon>Pseudomonadales</taxon>
        <taxon>Pseudomonadaceae</taxon>
        <taxon>Pseudomonas</taxon>
    </lineage>
</organism>
<evidence type="ECO:0000256" key="2">
    <source>
        <dbReference type="ARBA" id="ARBA00009638"/>
    </source>
</evidence>
<keyword evidence="8 10" id="KW-0717">Septation</keyword>
<dbReference type="Proteomes" id="UP000037931">
    <property type="component" value="Unassembled WGS sequence"/>
</dbReference>
<proteinExistence type="inferred from homology"/>
<gene>
    <name evidence="10" type="primary">engB</name>
    <name evidence="12" type="ORF">PF66_03556</name>
</gene>
<comment type="similarity">
    <text evidence="2 10">Belongs to the TRAFAC class TrmE-Era-EngA-EngB-Septin-like GTPase superfamily. EngB GTPase family.</text>
</comment>
<dbReference type="PANTHER" id="PTHR11649">
    <property type="entry name" value="MSS1/TRME-RELATED GTP-BINDING PROTEIN"/>
    <property type="match status" value="1"/>
</dbReference>
<evidence type="ECO:0000256" key="1">
    <source>
        <dbReference type="ARBA" id="ARBA00001946"/>
    </source>
</evidence>
<dbReference type="GO" id="GO:0005829">
    <property type="term" value="C:cytosol"/>
    <property type="evidence" value="ECO:0007669"/>
    <property type="project" value="TreeGrafter"/>
</dbReference>
<evidence type="ECO:0000313" key="12">
    <source>
        <dbReference type="EMBL" id="KPA89704.1"/>
    </source>
</evidence>
<dbReference type="PROSITE" id="PS51706">
    <property type="entry name" value="G_ENGB"/>
    <property type="match status" value="1"/>
</dbReference>
<dbReference type="Pfam" id="PF01926">
    <property type="entry name" value="MMR_HSR1"/>
    <property type="match status" value="1"/>
</dbReference>
<keyword evidence="6" id="KW-0460">Magnesium</keyword>
<dbReference type="PANTHER" id="PTHR11649:SF13">
    <property type="entry name" value="ENGB-TYPE G DOMAIN-CONTAINING PROTEIN"/>
    <property type="match status" value="1"/>
</dbReference>
<comment type="function">
    <text evidence="10">Necessary for normal cell division and for the maintenance of normal septation.</text>
</comment>
<dbReference type="EMBL" id="JSYZ01000014">
    <property type="protein sequence ID" value="KPA89704.1"/>
    <property type="molecule type" value="Genomic_DNA"/>
</dbReference>
<accession>A0A0M9GF91</accession>
<evidence type="ECO:0000259" key="11">
    <source>
        <dbReference type="PROSITE" id="PS51706"/>
    </source>
</evidence>
<evidence type="ECO:0000256" key="10">
    <source>
        <dbReference type="HAMAP-Rule" id="MF_00321"/>
    </source>
</evidence>
<name>A0A0M9GF91_9PSED</name>
<keyword evidence="5 10" id="KW-0547">Nucleotide-binding</keyword>
<dbReference type="STRING" id="50340.PF66_03556"/>
<evidence type="ECO:0000256" key="4">
    <source>
        <dbReference type="ARBA" id="ARBA00022723"/>
    </source>
</evidence>
<dbReference type="GO" id="GO:0005525">
    <property type="term" value="F:GTP binding"/>
    <property type="evidence" value="ECO:0007669"/>
    <property type="project" value="UniProtKB-UniRule"/>
</dbReference>
<keyword evidence="7 10" id="KW-0342">GTP-binding</keyword>
<feature type="domain" description="EngB-type G" evidence="11">
    <location>
        <begin position="30"/>
        <end position="204"/>
    </location>
</feature>
<dbReference type="SUPFAM" id="SSF52540">
    <property type="entry name" value="P-loop containing nucleoside triphosphate hydrolases"/>
    <property type="match status" value="1"/>
</dbReference>
<dbReference type="NCBIfam" id="TIGR03598">
    <property type="entry name" value="GTPase_YsxC"/>
    <property type="match status" value="1"/>
</dbReference>
<protein>
    <recommendedName>
        <fullName evidence="10">Probable GTP-binding protein EngB</fullName>
    </recommendedName>
</protein>
<dbReference type="PATRIC" id="fig|50340.43.peg.856"/>
<dbReference type="GO" id="GO:0000917">
    <property type="term" value="P:division septum assembly"/>
    <property type="evidence" value="ECO:0007669"/>
    <property type="project" value="UniProtKB-KW"/>
</dbReference>
<evidence type="ECO:0000256" key="3">
    <source>
        <dbReference type="ARBA" id="ARBA00022618"/>
    </source>
</evidence>
<keyword evidence="13" id="KW-1185">Reference proteome</keyword>
<dbReference type="Gene3D" id="3.40.50.300">
    <property type="entry name" value="P-loop containing nucleotide triphosphate hydrolases"/>
    <property type="match status" value="1"/>
</dbReference>
<evidence type="ECO:0000313" key="13">
    <source>
        <dbReference type="Proteomes" id="UP000037931"/>
    </source>
</evidence>
<evidence type="ECO:0000256" key="8">
    <source>
        <dbReference type="ARBA" id="ARBA00023210"/>
    </source>
</evidence>
<keyword evidence="3 10" id="KW-0132">Cell division</keyword>
<dbReference type="RefSeq" id="WP_054061262.1">
    <property type="nucleotide sequence ID" value="NZ_JAQMZR010000027.1"/>
</dbReference>
<evidence type="ECO:0000256" key="7">
    <source>
        <dbReference type="ARBA" id="ARBA00023134"/>
    </source>
</evidence>
<comment type="caution">
    <text evidence="12">The sequence shown here is derived from an EMBL/GenBank/DDBJ whole genome shotgun (WGS) entry which is preliminary data.</text>
</comment>
<keyword evidence="9 10" id="KW-0131">Cell cycle</keyword>
<dbReference type="CDD" id="cd01876">
    <property type="entry name" value="YihA_EngB"/>
    <property type="match status" value="1"/>
</dbReference>
<evidence type="ECO:0000256" key="6">
    <source>
        <dbReference type="ARBA" id="ARBA00022842"/>
    </source>
</evidence>
<dbReference type="InterPro" id="IPR030393">
    <property type="entry name" value="G_ENGB_dom"/>
</dbReference>
<dbReference type="InterPro" id="IPR027417">
    <property type="entry name" value="P-loop_NTPase"/>
</dbReference>
<dbReference type="AlphaFoldDB" id="A0A0M9GF91"/>
<dbReference type="HAMAP" id="MF_00321">
    <property type="entry name" value="GTPase_EngB"/>
    <property type="match status" value="1"/>
</dbReference>
<dbReference type="GO" id="GO:0046872">
    <property type="term" value="F:metal ion binding"/>
    <property type="evidence" value="ECO:0007669"/>
    <property type="project" value="UniProtKB-KW"/>
</dbReference>